<proteinExistence type="predicted"/>
<dbReference type="Gene3D" id="2.60.120.260">
    <property type="entry name" value="Galactose-binding domain-like"/>
    <property type="match status" value="1"/>
</dbReference>
<evidence type="ECO:0000313" key="8">
    <source>
        <dbReference type="EnsemblMetazoa" id="BGLB028319-PA"/>
    </source>
</evidence>
<dbReference type="GO" id="GO:0005886">
    <property type="term" value="C:plasma membrane"/>
    <property type="evidence" value="ECO:0007669"/>
    <property type="project" value="TreeGrafter"/>
</dbReference>
<dbReference type="Pfam" id="PF00754">
    <property type="entry name" value="F5_F8_type_C"/>
    <property type="match status" value="1"/>
</dbReference>
<gene>
    <name evidence="8" type="primary">106067787</name>
</gene>
<dbReference type="STRING" id="6526.A0A2C9L8Z1"/>
<keyword evidence="6" id="KW-1015">Disulfide bond</keyword>
<dbReference type="KEGG" id="bgt:106067787"/>
<evidence type="ECO:0000256" key="2">
    <source>
        <dbReference type="ARBA" id="ARBA00004613"/>
    </source>
</evidence>
<dbReference type="InterPro" id="IPR008979">
    <property type="entry name" value="Galactose-bd-like_sf"/>
</dbReference>
<reference evidence="8" key="1">
    <citation type="submission" date="2020-05" db="UniProtKB">
        <authorList>
            <consortium name="EnsemblMetazoa"/>
        </authorList>
    </citation>
    <scope>IDENTIFICATION</scope>
    <source>
        <strain evidence="8">BB02</strain>
    </source>
</reference>
<evidence type="ECO:0000256" key="6">
    <source>
        <dbReference type="ARBA" id="ARBA00023157"/>
    </source>
</evidence>
<protein>
    <recommendedName>
        <fullName evidence="7">F5/8 type C domain-containing protein</fullName>
    </recommendedName>
</protein>
<dbReference type="GO" id="GO:0012505">
    <property type="term" value="C:endomembrane system"/>
    <property type="evidence" value="ECO:0007669"/>
    <property type="project" value="UniProtKB-SubCell"/>
</dbReference>
<comment type="subcellular location">
    <subcellularLocation>
        <location evidence="1">Endomembrane system</location>
        <topology evidence="1">Peripheral membrane protein</topology>
    </subcellularLocation>
    <subcellularLocation>
        <location evidence="2">Secreted</location>
    </subcellularLocation>
</comment>
<dbReference type="AlphaFoldDB" id="A0A2C9L8Z1"/>
<dbReference type="GO" id="GO:0007155">
    <property type="term" value="P:cell adhesion"/>
    <property type="evidence" value="ECO:0007669"/>
    <property type="project" value="UniProtKB-KW"/>
</dbReference>
<feature type="domain" description="F5/8 type C" evidence="7">
    <location>
        <begin position="1"/>
        <end position="80"/>
    </location>
</feature>
<dbReference type="PANTHER" id="PTHR46806">
    <property type="entry name" value="F5/8 TYPE C DOMAIN-CONTAINING PROTEIN"/>
    <property type="match status" value="1"/>
</dbReference>
<dbReference type="GO" id="GO:0005576">
    <property type="term" value="C:extracellular region"/>
    <property type="evidence" value="ECO:0007669"/>
    <property type="project" value="UniProtKB-SubCell"/>
</dbReference>
<dbReference type="Proteomes" id="UP000076420">
    <property type="component" value="Unassembled WGS sequence"/>
</dbReference>
<organism evidence="8 9">
    <name type="scientific">Biomphalaria glabrata</name>
    <name type="common">Bloodfluke planorb</name>
    <name type="synonym">Freshwater snail</name>
    <dbReference type="NCBI Taxonomy" id="6526"/>
    <lineage>
        <taxon>Eukaryota</taxon>
        <taxon>Metazoa</taxon>
        <taxon>Spiralia</taxon>
        <taxon>Lophotrochozoa</taxon>
        <taxon>Mollusca</taxon>
        <taxon>Gastropoda</taxon>
        <taxon>Heterobranchia</taxon>
        <taxon>Euthyneura</taxon>
        <taxon>Panpulmonata</taxon>
        <taxon>Hygrophila</taxon>
        <taxon>Lymnaeoidea</taxon>
        <taxon>Planorbidae</taxon>
        <taxon>Biomphalaria</taxon>
    </lineage>
</organism>
<evidence type="ECO:0000256" key="5">
    <source>
        <dbReference type="ARBA" id="ARBA00023136"/>
    </source>
</evidence>
<evidence type="ECO:0000313" key="9">
    <source>
        <dbReference type="Proteomes" id="UP000076420"/>
    </source>
</evidence>
<name>A0A2C9L8Z1_BIOGL</name>
<keyword evidence="5" id="KW-0472">Membrane</keyword>
<evidence type="ECO:0000256" key="1">
    <source>
        <dbReference type="ARBA" id="ARBA00004184"/>
    </source>
</evidence>
<evidence type="ECO:0000256" key="3">
    <source>
        <dbReference type="ARBA" id="ARBA00022525"/>
    </source>
</evidence>
<dbReference type="InterPro" id="IPR050633">
    <property type="entry name" value="Neuropilin_MCO_CoagFactor"/>
</dbReference>
<dbReference type="PROSITE" id="PS50022">
    <property type="entry name" value="FA58C_3"/>
    <property type="match status" value="1"/>
</dbReference>
<dbReference type="VEuPathDB" id="VectorBase:BGLAX_034532"/>
<keyword evidence="4" id="KW-0130">Cell adhesion</keyword>
<keyword evidence="3" id="KW-0964">Secreted</keyword>
<accession>A0A2C9L8Z1</accession>
<dbReference type="SUPFAM" id="SSF49785">
    <property type="entry name" value="Galactose-binding domain-like"/>
    <property type="match status" value="1"/>
</dbReference>
<dbReference type="PANTHER" id="PTHR46806:SF5">
    <property type="entry name" value="F5_8 TYPE C DOMAIN-CONTAINING PROTEIN"/>
    <property type="match status" value="1"/>
</dbReference>
<dbReference type="VEuPathDB" id="VectorBase:BGLB028319"/>
<dbReference type="InterPro" id="IPR000421">
    <property type="entry name" value="FA58C"/>
</dbReference>
<evidence type="ECO:0000256" key="4">
    <source>
        <dbReference type="ARBA" id="ARBA00022889"/>
    </source>
</evidence>
<evidence type="ECO:0000259" key="7">
    <source>
        <dbReference type="PROSITE" id="PS50022"/>
    </source>
</evidence>
<dbReference type="GO" id="GO:0038023">
    <property type="term" value="F:signaling receptor activity"/>
    <property type="evidence" value="ECO:0007669"/>
    <property type="project" value="TreeGrafter"/>
</dbReference>
<dbReference type="EnsemblMetazoa" id="BGLB028319-RA">
    <property type="protein sequence ID" value="BGLB028319-PA"/>
    <property type="gene ID" value="BGLB028319"/>
</dbReference>
<sequence length="141" mass="16308">MDAYHWNYVTDNYNNAMVGSNETQGETVNNYEKPKVFEGNTDSFSVKHNYLDKPIMARYIKFHTIQWNRHPSMRVEIMGCQLCKEPLGLPPYGKMSASSSRKFQKGSSCQPEDGHILSSKSWCSKKQNGEYYDLLHVVLFK</sequence>